<dbReference type="RefSeq" id="WP_200131967.1">
    <property type="nucleotide sequence ID" value="NZ_JAEHOI010000005.1"/>
</dbReference>
<protein>
    <recommendedName>
        <fullName evidence="7">LPXTG cell wall anchor domain-containing protein</fullName>
    </recommendedName>
</protein>
<evidence type="ECO:0000313" key="5">
    <source>
        <dbReference type="EMBL" id="MBK0421777.1"/>
    </source>
</evidence>
<feature type="domain" description="SpaA-like prealbumin fold" evidence="4">
    <location>
        <begin position="480"/>
        <end position="556"/>
    </location>
</feature>
<evidence type="ECO:0000259" key="3">
    <source>
        <dbReference type="Pfam" id="PF17802"/>
    </source>
</evidence>
<dbReference type="Pfam" id="PF17802">
    <property type="entry name" value="SpaA"/>
    <property type="match status" value="1"/>
</dbReference>
<dbReference type="InterPro" id="IPR041033">
    <property type="entry name" value="SpaA_PFL_dom_1"/>
</dbReference>
<name>A0A934QEP6_9MICO</name>
<evidence type="ECO:0000313" key="6">
    <source>
        <dbReference type="Proteomes" id="UP000618733"/>
    </source>
</evidence>
<feature type="domain" description="SpaA-like prealbumin fold" evidence="3">
    <location>
        <begin position="692"/>
        <end position="781"/>
    </location>
</feature>
<evidence type="ECO:0000256" key="2">
    <source>
        <dbReference type="SAM" id="Phobius"/>
    </source>
</evidence>
<keyword evidence="6" id="KW-1185">Reference proteome</keyword>
<gene>
    <name evidence="5" type="ORF">JD292_06785</name>
</gene>
<evidence type="ECO:0000259" key="4">
    <source>
        <dbReference type="Pfam" id="PF19403"/>
    </source>
</evidence>
<keyword evidence="2" id="KW-0472">Membrane</keyword>
<reference evidence="5" key="1">
    <citation type="submission" date="2020-12" db="EMBL/GenBank/DDBJ databases">
        <title>Leucobacter sp. CAS2, isolated from Chromium sludge.</title>
        <authorList>
            <person name="Xu Z."/>
        </authorList>
    </citation>
    <scope>NUCLEOTIDE SEQUENCE</scope>
    <source>
        <strain evidence="5">CSA2</strain>
    </source>
</reference>
<evidence type="ECO:0000256" key="1">
    <source>
        <dbReference type="SAM" id="MobiDB-lite"/>
    </source>
</evidence>
<accession>A0A934QEP6</accession>
<comment type="caution">
    <text evidence="5">The sequence shown here is derived from an EMBL/GenBank/DDBJ whole genome shotgun (WGS) entry which is preliminary data.</text>
</comment>
<dbReference type="Pfam" id="PF19403">
    <property type="entry name" value="SpaA_2"/>
    <property type="match status" value="2"/>
</dbReference>
<dbReference type="EMBL" id="JAEHOI010000005">
    <property type="protein sequence ID" value="MBK0421777.1"/>
    <property type="molecule type" value="Genomic_DNA"/>
</dbReference>
<feature type="domain" description="SpaA-like prealbumin fold" evidence="4">
    <location>
        <begin position="589"/>
        <end position="684"/>
    </location>
</feature>
<organism evidence="5 6">
    <name type="scientific">Leucobacter edaphi</name>
    <dbReference type="NCBI Taxonomy" id="2796472"/>
    <lineage>
        <taxon>Bacteria</taxon>
        <taxon>Bacillati</taxon>
        <taxon>Actinomycetota</taxon>
        <taxon>Actinomycetes</taxon>
        <taxon>Micrococcales</taxon>
        <taxon>Microbacteriaceae</taxon>
        <taxon>Leucobacter</taxon>
    </lineage>
</organism>
<dbReference type="GO" id="GO:0005975">
    <property type="term" value="P:carbohydrate metabolic process"/>
    <property type="evidence" value="ECO:0007669"/>
    <property type="project" value="UniProtKB-ARBA"/>
</dbReference>
<keyword evidence="2" id="KW-1133">Transmembrane helix</keyword>
<sequence length="842" mass="85891">MRSDLGCSYAAAGSGAYAKSICWIDMTGFTTQYSVVTDPNATSSTTCRRTGFIFVTYYCKTTGSFESAMGGEYGSWTYTTGESYASRENDARAASLATFNTAVNTSTQIYRAPSDGTYWGNVTGVPVSFSLSSALRFTAKANISIDTASPDRRGLAVRATATPTGGWAGMGNNNVYTGISGQPALFQPTSYDTGRSTTTALTMSDIELKKSDGTPITSGYSIVTADAEVTTAGESISWSSAGGAGFRWLPNDPVAWANATTDLARKQAAVGSNGCAATPASEFPAGSDVSTAPTRTCTGDGTGPRNGSAMLQISPAGTSPFSVTQRMRAGGTQAVAFGVMTTGAEVKVAVADRIVNASGAPSSTNFGAKLTPMNGQFGESDAVTSTTGATALTGAAARLRVPAATGGFQFAFSGASVSDTYLSSYTPNWVCSKTSSTSTTSIPWTGNGTLANPQQNPPPATWAKLNAGEFAECTVTYIPPYLTLTKQVDNTLGGSATPDAWTLTGSSSQSRASGKTGSPGATRVPVAIGSYALTESGAPAGYRWKDLSCDSPAGTWTKTGGGREGIVSGSVSVSKLANTKCTFTNAYEGTRLTLQKRVNNAHGGAAAPTDWTLSADGPVDDLVGVSGSPGVTDVPIRPGTYVLTERGGPAGYRGSWACDINGAPAQIGAGGAVAIPLGGTAVCTATNSDLPGSVTWSKVDESGSRLSGSAWDLRGPGLPVTGLRIQDCSGAPCGGSGISDTDARSGEFALTGLRWGQYTLTEAIAPPGYKLDATPRTFVVGGTAPGRIDQSLGQITNVQISAPAIPLTGGASTLAYLLGGGFLLGLTALAILRQQMRRRKAE</sequence>
<evidence type="ECO:0008006" key="7">
    <source>
        <dbReference type="Google" id="ProtNLM"/>
    </source>
</evidence>
<keyword evidence="2" id="KW-0812">Transmembrane</keyword>
<feature type="transmembrane region" description="Helical" evidence="2">
    <location>
        <begin position="814"/>
        <end position="832"/>
    </location>
</feature>
<dbReference type="Gene3D" id="2.60.40.10">
    <property type="entry name" value="Immunoglobulins"/>
    <property type="match status" value="1"/>
</dbReference>
<dbReference type="InterPro" id="IPR013783">
    <property type="entry name" value="Ig-like_fold"/>
</dbReference>
<dbReference type="AlphaFoldDB" id="A0A934QEP6"/>
<dbReference type="InterPro" id="IPR045826">
    <property type="entry name" value="SpaA_PFL_dom_2"/>
</dbReference>
<proteinExistence type="predicted"/>
<feature type="region of interest" description="Disordered" evidence="1">
    <location>
        <begin position="500"/>
        <end position="521"/>
    </location>
</feature>
<feature type="compositionally biased region" description="Polar residues" evidence="1">
    <location>
        <begin position="503"/>
        <end position="516"/>
    </location>
</feature>
<dbReference type="Proteomes" id="UP000618733">
    <property type="component" value="Unassembled WGS sequence"/>
</dbReference>